<feature type="region of interest" description="Disordered" evidence="2">
    <location>
        <begin position="1"/>
        <end position="61"/>
    </location>
</feature>
<evidence type="ECO:0000256" key="2">
    <source>
        <dbReference type="SAM" id="MobiDB-lite"/>
    </source>
</evidence>
<dbReference type="InterPro" id="IPR050922">
    <property type="entry name" value="LytR/CpsA/Psr_CW_biosynth"/>
</dbReference>
<evidence type="ECO:0000313" key="5">
    <source>
        <dbReference type="EMBL" id="MCZ0859393.1"/>
    </source>
</evidence>
<feature type="transmembrane region" description="Helical" evidence="3">
    <location>
        <begin position="66"/>
        <end position="89"/>
    </location>
</feature>
<feature type="compositionally biased region" description="Low complexity" evidence="2">
    <location>
        <begin position="8"/>
        <end position="23"/>
    </location>
</feature>
<dbReference type="PANTHER" id="PTHR33392:SF6">
    <property type="entry name" value="POLYISOPRENYL-TEICHOIC ACID--PEPTIDOGLYCAN TEICHOIC ACID TRANSFERASE TAGU"/>
    <property type="match status" value="1"/>
</dbReference>
<dbReference type="Gene3D" id="3.40.630.190">
    <property type="entry name" value="LCP protein"/>
    <property type="match status" value="1"/>
</dbReference>
<proteinExistence type="inferred from homology"/>
<evidence type="ECO:0000256" key="1">
    <source>
        <dbReference type="ARBA" id="ARBA00006068"/>
    </source>
</evidence>
<evidence type="ECO:0000313" key="6">
    <source>
        <dbReference type="Proteomes" id="UP001072034"/>
    </source>
</evidence>
<keyword evidence="3" id="KW-0472">Membrane</keyword>
<name>A0ABT4ICB3_9ACTO</name>
<dbReference type="Pfam" id="PF03816">
    <property type="entry name" value="LytR_cpsA_psr"/>
    <property type="match status" value="1"/>
</dbReference>
<comment type="caution">
    <text evidence="5">The sequence shown here is derived from an EMBL/GenBank/DDBJ whole genome shotgun (WGS) entry which is preliminary data.</text>
</comment>
<evidence type="ECO:0000259" key="4">
    <source>
        <dbReference type="Pfam" id="PF03816"/>
    </source>
</evidence>
<protein>
    <submittedName>
        <fullName evidence="5">LCP family protein</fullName>
    </submittedName>
</protein>
<organism evidence="5 6">
    <name type="scientific">Actinomyces israelii</name>
    <dbReference type="NCBI Taxonomy" id="1659"/>
    <lineage>
        <taxon>Bacteria</taxon>
        <taxon>Bacillati</taxon>
        <taxon>Actinomycetota</taxon>
        <taxon>Actinomycetes</taxon>
        <taxon>Actinomycetales</taxon>
        <taxon>Actinomycetaceae</taxon>
        <taxon>Actinomyces</taxon>
    </lineage>
</organism>
<evidence type="ECO:0000256" key="3">
    <source>
        <dbReference type="SAM" id="Phobius"/>
    </source>
</evidence>
<dbReference type="RefSeq" id="WP_268918611.1">
    <property type="nucleotide sequence ID" value="NZ_JAPTMY010000051.1"/>
</dbReference>
<reference evidence="5" key="1">
    <citation type="submission" date="2022-10" db="EMBL/GenBank/DDBJ databases">
        <title>Genome sequence of Actinomyces israelii ATCC 10048.</title>
        <authorList>
            <person name="Watt R.M."/>
            <person name="Tong W.M."/>
        </authorList>
    </citation>
    <scope>NUCLEOTIDE SEQUENCE</scope>
    <source>
        <strain evidence="5">ATCC 10048</strain>
    </source>
</reference>
<dbReference type="NCBIfam" id="TIGR00350">
    <property type="entry name" value="lytR_cpsA_psr"/>
    <property type="match status" value="1"/>
</dbReference>
<dbReference type="Proteomes" id="UP001072034">
    <property type="component" value="Unassembled WGS sequence"/>
</dbReference>
<comment type="similarity">
    <text evidence="1">Belongs to the LytR/CpsA/Psr (LCP) family.</text>
</comment>
<dbReference type="InterPro" id="IPR004474">
    <property type="entry name" value="LytR_CpsA_psr"/>
</dbReference>
<feature type="domain" description="Cell envelope-related transcriptional attenuator" evidence="4">
    <location>
        <begin position="149"/>
        <end position="290"/>
    </location>
</feature>
<sequence length="397" mass="42421">MVDKAETSSSDLSDDAPPANADAVGPSTTGSAATEKKDAPASEERENKEDEPSGGRPHRPGRGWRAALLSVLAIFLVLTLATGGLALWVRHSLSSSLETIGDPFSSIPTRAPEQQVADGREAATNILVLGTDSRTSAGDPSQWEAGAQRTDAIMIMQISGNKKDVSVMSIPRDSWVDVPGHGDGKINAAYSYGGPSLTIQTVENLTGIRISHFVIADFESFQNLTDELGGVIINLKEPQTLAGTKFPDGAQLLNGKQALAYTRERKSLPGGDFDRVKRQQTWMRAIVRQTLTSGTLSNPTRLYSFLKTATQTVAVDESFTIDEMQSLALGLNGLRSNDINFMTVPTNGTGRSPDGQSTVKLDPDADAHLFQAFATDTVNDYLEQHPGAVELLPAIVS</sequence>
<keyword evidence="3" id="KW-1133">Transmembrane helix</keyword>
<dbReference type="PANTHER" id="PTHR33392">
    <property type="entry name" value="POLYISOPRENYL-TEICHOIC ACID--PEPTIDOGLYCAN TEICHOIC ACID TRANSFERASE TAGU"/>
    <property type="match status" value="1"/>
</dbReference>
<dbReference type="EMBL" id="JAPTMY010000051">
    <property type="protein sequence ID" value="MCZ0859393.1"/>
    <property type="molecule type" value="Genomic_DNA"/>
</dbReference>
<keyword evidence="3" id="KW-0812">Transmembrane</keyword>
<gene>
    <name evidence="5" type="ORF">OHJ16_15260</name>
</gene>
<keyword evidence="6" id="KW-1185">Reference proteome</keyword>
<accession>A0ABT4ICB3</accession>
<feature type="compositionally biased region" description="Basic and acidic residues" evidence="2">
    <location>
        <begin position="34"/>
        <end position="53"/>
    </location>
</feature>